<dbReference type="EMBL" id="SMGI01000004">
    <property type="protein sequence ID" value="TCK65063.1"/>
    <property type="molecule type" value="Genomic_DNA"/>
</dbReference>
<keyword evidence="1" id="KW-1133">Transmembrane helix</keyword>
<reference evidence="2 3" key="1">
    <citation type="journal article" date="2015" name="Stand. Genomic Sci.">
        <title>Genomic Encyclopedia of Bacterial and Archaeal Type Strains, Phase III: the genomes of soil and plant-associated and newly described type strains.</title>
        <authorList>
            <person name="Whitman W.B."/>
            <person name="Woyke T."/>
            <person name="Klenk H.P."/>
            <person name="Zhou Y."/>
            <person name="Lilburn T.G."/>
            <person name="Beck B.J."/>
            <person name="De Vos P."/>
            <person name="Vandamme P."/>
            <person name="Eisen J.A."/>
            <person name="Garrity G."/>
            <person name="Hugenholtz P."/>
            <person name="Kyrpides N.C."/>
        </authorList>
    </citation>
    <scope>NUCLEOTIDE SEQUENCE [LARGE SCALE GENOMIC DNA]</scope>
    <source>
        <strain evidence="2 3">CECT 8445</strain>
    </source>
</reference>
<name>A0A4R1KLA3_9FLAO</name>
<dbReference type="Proteomes" id="UP000295714">
    <property type="component" value="Unassembled WGS sequence"/>
</dbReference>
<feature type="transmembrane region" description="Helical" evidence="1">
    <location>
        <begin position="121"/>
        <end position="145"/>
    </location>
</feature>
<evidence type="ECO:0000313" key="3">
    <source>
        <dbReference type="Proteomes" id="UP000295714"/>
    </source>
</evidence>
<evidence type="ECO:0000256" key="1">
    <source>
        <dbReference type="SAM" id="Phobius"/>
    </source>
</evidence>
<feature type="transmembrane region" description="Helical" evidence="1">
    <location>
        <begin position="75"/>
        <end position="94"/>
    </location>
</feature>
<dbReference type="OrthoDB" id="1446429at2"/>
<keyword evidence="3" id="KW-1185">Reference proteome</keyword>
<protein>
    <submittedName>
        <fullName evidence="2">Uncharacterized protein</fullName>
    </submittedName>
</protein>
<accession>A0A4R1KLA3</accession>
<gene>
    <name evidence="2" type="ORF">DFQ05_2276</name>
</gene>
<keyword evidence="1" id="KW-0472">Membrane</keyword>
<keyword evidence="1" id="KW-0812">Transmembrane</keyword>
<dbReference type="RefSeq" id="WP_132705497.1">
    <property type="nucleotide sequence ID" value="NZ_SMGI01000004.1"/>
</dbReference>
<feature type="transmembrane region" description="Helical" evidence="1">
    <location>
        <begin position="7"/>
        <end position="25"/>
    </location>
</feature>
<feature type="transmembrane region" description="Helical" evidence="1">
    <location>
        <begin position="45"/>
        <end position="63"/>
    </location>
</feature>
<evidence type="ECO:0000313" key="2">
    <source>
        <dbReference type="EMBL" id="TCK65063.1"/>
    </source>
</evidence>
<sequence length="151" mass="15675">MHKILKIVAAIVGVLGIVFLVRIISAGDDAIKSGEKAGLVDPMAYVAYAILAAAVVAVVIFIFRNILINPSGLKNTLIGVGAFAAVLLVSYFVLATGEDESFKLGLYKSGDEMATAGQSKLVGGGLIAFYILIVVAAISMIFSGVKKVLSK</sequence>
<dbReference type="AlphaFoldDB" id="A0A4R1KLA3"/>
<comment type="caution">
    <text evidence="2">The sequence shown here is derived from an EMBL/GenBank/DDBJ whole genome shotgun (WGS) entry which is preliminary data.</text>
</comment>
<proteinExistence type="predicted"/>
<organism evidence="2 3">
    <name type="scientific">Winogradskyella wandonensis</name>
    <dbReference type="NCBI Taxonomy" id="1442586"/>
    <lineage>
        <taxon>Bacteria</taxon>
        <taxon>Pseudomonadati</taxon>
        <taxon>Bacteroidota</taxon>
        <taxon>Flavobacteriia</taxon>
        <taxon>Flavobacteriales</taxon>
        <taxon>Flavobacteriaceae</taxon>
        <taxon>Winogradskyella</taxon>
    </lineage>
</organism>